<dbReference type="Proteomes" id="UP000256599">
    <property type="component" value="Unassembled WGS sequence"/>
</dbReference>
<dbReference type="EMBL" id="NXLR01000004">
    <property type="protein sequence ID" value="RDU60275.1"/>
    <property type="molecule type" value="Genomic_DNA"/>
</dbReference>
<organism evidence="2 3">
    <name type="scientific">Helicobacter marmotae</name>
    <dbReference type="NCBI Taxonomy" id="152490"/>
    <lineage>
        <taxon>Bacteria</taxon>
        <taxon>Pseudomonadati</taxon>
        <taxon>Campylobacterota</taxon>
        <taxon>Epsilonproteobacteria</taxon>
        <taxon>Campylobacterales</taxon>
        <taxon>Helicobacteraceae</taxon>
        <taxon>Helicobacter</taxon>
    </lineage>
</organism>
<dbReference type="Gene3D" id="3.30.700.10">
    <property type="entry name" value="Glycoprotein, Type 4 Pilin"/>
    <property type="match status" value="1"/>
</dbReference>
<keyword evidence="1" id="KW-0812">Transmembrane</keyword>
<proteinExistence type="predicted"/>
<protein>
    <submittedName>
        <fullName evidence="2">Type II secretion system protein</fullName>
    </submittedName>
</protein>
<dbReference type="SUPFAM" id="SSF54523">
    <property type="entry name" value="Pili subunits"/>
    <property type="match status" value="1"/>
</dbReference>
<sequence length="141" mass="15796">MLYSKKPAFSAFELLCVVMIVAILASIGVRYLGYVSHKQCLLHLKAQLSHAQNALSAYYTDSFIREEKIDSAYAYSLLSNITRTNRAQCGFVLEPHRLTATIGTQSLSFSIEPSTFLVNPKIFCPLALPLCKDFTDRILDK</sequence>
<feature type="transmembrane region" description="Helical" evidence="1">
    <location>
        <begin position="12"/>
        <end position="33"/>
    </location>
</feature>
<dbReference type="InterPro" id="IPR045584">
    <property type="entry name" value="Pilin-like"/>
</dbReference>
<reference evidence="2 3" key="1">
    <citation type="submission" date="2018-04" db="EMBL/GenBank/DDBJ databases">
        <title>Novel Campyloabacter and Helicobacter Species and Strains.</title>
        <authorList>
            <person name="Mannion A.J."/>
            <person name="Shen Z."/>
            <person name="Fox J.G."/>
        </authorList>
    </citation>
    <scope>NUCLEOTIDE SEQUENCE [LARGE SCALE GENOMIC DNA]</scope>
    <source>
        <strain evidence="2 3">MIT 98-6070</strain>
    </source>
</reference>
<evidence type="ECO:0000313" key="3">
    <source>
        <dbReference type="Proteomes" id="UP000256599"/>
    </source>
</evidence>
<gene>
    <name evidence="2" type="ORF">CQA63_03405</name>
</gene>
<dbReference type="RefSeq" id="WP_104699522.1">
    <property type="nucleotide sequence ID" value="NZ_FZPP01000007.1"/>
</dbReference>
<name>A0A3D8I5L9_9HELI</name>
<evidence type="ECO:0000256" key="1">
    <source>
        <dbReference type="SAM" id="Phobius"/>
    </source>
</evidence>
<keyword evidence="3" id="KW-1185">Reference proteome</keyword>
<dbReference type="AlphaFoldDB" id="A0A3D8I5L9"/>
<accession>A0A3D8I5L9</accession>
<keyword evidence="1" id="KW-1133">Transmembrane helix</keyword>
<keyword evidence="1" id="KW-0472">Membrane</keyword>
<dbReference type="OrthoDB" id="5326037at2"/>
<comment type="caution">
    <text evidence="2">The sequence shown here is derived from an EMBL/GenBank/DDBJ whole genome shotgun (WGS) entry which is preliminary data.</text>
</comment>
<evidence type="ECO:0000313" key="2">
    <source>
        <dbReference type="EMBL" id="RDU60275.1"/>
    </source>
</evidence>